<proteinExistence type="predicted"/>
<keyword evidence="1" id="KW-0812">Transmembrane</keyword>
<evidence type="ECO:0000313" key="3">
    <source>
        <dbReference type="Proteomes" id="UP000614469"/>
    </source>
</evidence>
<name>A0A8J6NP26_9CHLR</name>
<evidence type="ECO:0000313" key="2">
    <source>
        <dbReference type="EMBL" id="MBC8336573.1"/>
    </source>
</evidence>
<keyword evidence="1" id="KW-1133">Transmembrane helix</keyword>
<comment type="caution">
    <text evidence="2">The sequence shown here is derived from an EMBL/GenBank/DDBJ whole genome shotgun (WGS) entry which is preliminary data.</text>
</comment>
<gene>
    <name evidence="2" type="ORF">H8E29_15025</name>
</gene>
<sequence length="85" mass="9459">MGIFSRLQQPRRFIILILAIVIALSGCTLRLRPISSIPTIDARATNETKALFINLWTLADTNQTLFGHQANTFFGVGWIVFALLA</sequence>
<evidence type="ECO:0000256" key="1">
    <source>
        <dbReference type="SAM" id="Phobius"/>
    </source>
</evidence>
<organism evidence="2 3">
    <name type="scientific">Candidatus Desulfolinea nitratireducens</name>
    <dbReference type="NCBI Taxonomy" id="2841698"/>
    <lineage>
        <taxon>Bacteria</taxon>
        <taxon>Bacillati</taxon>
        <taxon>Chloroflexota</taxon>
        <taxon>Anaerolineae</taxon>
        <taxon>Anaerolineales</taxon>
        <taxon>Anaerolineales incertae sedis</taxon>
        <taxon>Candidatus Desulfolinea</taxon>
    </lineage>
</organism>
<protein>
    <submittedName>
        <fullName evidence="2">Uncharacterized protein</fullName>
    </submittedName>
</protein>
<dbReference type="AlphaFoldDB" id="A0A8J6NP26"/>
<feature type="transmembrane region" description="Helical" evidence="1">
    <location>
        <begin position="12"/>
        <end position="31"/>
    </location>
</feature>
<reference evidence="2 3" key="1">
    <citation type="submission" date="2020-08" db="EMBL/GenBank/DDBJ databases">
        <title>Bridging the membrane lipid divide: bacteria of the FCB group superphylum have the potential to synthesize archaeal ether lipids.</title>
        <authorList>
            <person name="Villanueva L."/>
            <person name="Von Meijenfeldt F.A.B."/>
            <person name="Westbye A.B."/>
            <person name="Yadav S."/>
            <person name="Hopmans E.C."/>
            <person name="Dutilh B.E."/>
            <person name="Sinninghe Damste J.S."/>
        </authorList>
    </citation>
    <scope>NUCLEOTIDE SEQUENCE [LARGE SCALE GENOMIC DNA]</scope>
    <source>
        <strain evidence="2">NIOZ-UU36</strain>
    </source>
</reference>
<dbReference type="Proteomes" id="UP000614469">
    <property type="component" value="Unassembled WGS sequence"/>
</dbReference>
<dbReference type="PROSITE" id="PS51257">
    <property type="entry name" value="PROKAR_LIPOPROTEIN"/>
    <property type="match status" value="1"/>
</dbReference>
<feature type="transmembrane region" description="Helical" evidence="1">
    <location>
        <begin position="65"/>
        <end position="84"/>
    </location>
</feature>
<keyword evidence="1" id="KW-0472">Membrane</keyword>
<dbReference type="EMBL" id="JACNJN010000172">
    <property type="protein sequence ID" value="MBC8336573.1"/>
    <property type="molecule type" value="Genomic_DNA"/>
</dbReference>
<accession>A0A8J6NP26</accession>